<gene>
    <name evidence="2" type="ORF">DYB32_008955</name>
</gene>
<dbReference type="AlphaFoldDB" id="A0A3R6V4W2"/>
<proteinExistence type="predicted"/>
<reference evidence="2 3" key="1">
    <citation type="submission" date="2018-08" db="EMBL/GenBank/DDBJ databases">
        <title>Aphanomyces genome sequencing and annotation.</title>
        <authorList>
            <person name="Minardi D."/>
            <person name="Oidtmann B."/>
            <person name="Van Der Giezen M."/>
            <person name="Studholme D.J."/>
        </authorList>
    </citation>
    <scope>NUCLEOTIDE SEQUENCE [LARGE SCALE GENOMIC DNA]</scope>
    <source>
        <strain evidence="2 3">NJM0002</strain>
    </source>
</reference>
<evidence type="ECO:0000313" key="3">
    <source>
        <dbReference type="Proteomes" id="UP000285060"/>
    </source>
</evidence>
<keyword evidence="1" id="KW-1133">Transmembrane helix</keyword>
<accession>A0A3R6V4W2</accession>
<comment type="caution">
    <text evidence="2">The sequence shown here is derived from an EMBL/GenBank/DDBJ whole genome shotgun (WGS) entry which is preliminary data.</text>
</comment>
<sequence length="139" mass="16149">MKKDAMITDFTTFNVECDACNYENDLHRNVTARSEKLRRQAKDRHGRKKNALMVKFVVGGFVFVGLVLKYPNILTLNWKGPYRVSRVNSDYVMEVQQLVEPYETALHHESRLKFFRDADLDVTSDLIDYAAFSAEGFYV</sequence>
<evidence type="ECO:0008006" key="4">
    <source>
        <dbReference type="Google" id="ProtNLM"/>
    </source>
</evidence>
<feature type="transmembrane region" description="Helical" evidence="1">
    <location>
        <begin position="52"/>
        <end position="70"/>
    </location>
</feature>
<evidence type="ECO:0000256" key="1">
    <source>
        <dbReference type="SAM" id="Phobius"/>
    </source>
</evidence>
<keyword evidence="3" id="KW-1185">Reference proteome</keyword>
<dbReference type="VEuPathDB" id="FungiDB:H310_14639"/>
<protein>
    <recommendedName>
        <fullName evidence="4">Transmembrane protein</fullName>
    </recommendedName>
</protein>
<name>A0A3R6V4W2_9STRA</name>
<organism evidence="2 3">
    <name type="scientific">Aphanomyces invadans</name>
    <dbReference type="NCBI Taxonomy" id="157072"/>
    <lineage>
        <taxon>Eukaryota</taxon>
        <taxon>Sar</taxon>
        <taxon>Stramenopiles</taxon>
        <taxon>Oomycota</taxon>
        <taxon>Saprolegniomycetes</taxon>
        <taxon>Saprolegniales</taxon>
        <taxon>Verrucalvaceae</taxon>
        <taxon>Aphanomyces</taxon>
    </lineage>
</organism>
<keyword evidence="1" id="KW-0472">Membrane</keyword>
<dbReference type="EMBL" id="QUSY01001649">
    <property type="protein sequence ID" value="RHY24188.1"/>
    <property type="molecule type" value="Genomic_DNA"/>
</dbReference>
<dbReference type="Proteomes" id="UP000285060">
    <property type="component" value="Unassembled WGS sequence"/>
</dbReference>
<evidence type="ECO:0000313" key="2">
    <source>
        <dbReference type="EMBL" id="RHY24188.1"/>
    </source>
</evidence>
<keyword evidence="1" id="KW-0812">Transmembrane</keyword>